<organism evidence="2 3">
    <name type="scientific">Novosphingobium marinum</name>
    <dbReference type="NCBI Taxonomy" id="1514948"/>
    <lineage>
        <taxon>Bacteria</taxon>
        <taxon>Pseudomonadati</taxon>
        <taxon>Pseudomonadota</taxon>
        <taxon>Alphaproteobacteria</taxon>
        <taxon>Sphingomonadales</taxon>
        <taxon>Sphingomonadaceae</taxon>
        <taxon>Novosphingobium</taxon>
    </lineage>
</organism>
<dbReference type="InterPro" id="IPR008136">
    <property type="entry name" value="CinA_C"/>
</dbReference>
<dbReference type="GO" id="GO:0019159">
    <property type="term" value="F:nicotinamide-nucleotide amidase activity"/>
    <property type="evidence" value="ECO:0007669"/>
    <property type="project" value="UniProtKB-EC"/>
</dbReference>
<name>A0A7Y9Y1B4_9SPHN</name>
<proteinExistence type="predicted"/>
<dbReference type="Proteomes" id="UP000522081">
    <property type="component" value="Unassembled WGS sequence"/>
</dbReference>
<dbReference type="Pfam" id="PF02464">
    <property type="entry name" value="CinA"/>
    <property type="match status" value="1"/>
</dbReference>
<protein>
    <submittedName>
        <fullName evidence="2">Nicotinamide-nucleotide amidase</fullName>
        <ecNumber evidence="2">3.5.1.42</ecNumber>
    </submittedName>
</protein>
<keyword evidence="2" id="KW-0378">Hydrolase</keyword>
<dbReference type="EC" id="3.5.1.42" evidence="2"/>
<reference evidence="2 3" key="1">
    <citation type="submission" date="2020-07" db="EMBL/GenBank/DDBJ databases">
        <title>Genomic Encyclopedia of Type Strains, Phase IV (KMG-IV): sequencing the most valuable type-strain genomes for metagenomic binning, comparative biology and taxonomic classification.</title>
        <authorList>
            <person name="Goeker M."/>
        </authorList>
    </citation>
    <scope>NUCLEOTIDE SEQUENCE [LARGE SCALE GENOMIC DNA]</scope>
    <source>
        <strain evidence="2 3">DSM 29043</strain>
    </source>
</reference>
<dbReference type="RefSeq" id="WP_179408604.1">
    <property type="nucleotide sequence ID" value="NZ_BMGF01000008.1"/>
</dbReference>
<dbReference type="InterPro" id="IPR036653">
    <property type="entry name" value="CinA-like_C"/>
</dbReference>
<comment type="caution">
    <text evidence="2">The sequence shown here is derived from an EMBL/GenBank/DDBJ whole genome shotgun (WGS) entry which is preliminary data.</text>
</comment>
<evidence type="ECO:0000313" key="2">
    <source>
        <dbReference type="EMBL" id="NYH96796.1"/>
    </source>
</evidence>
<evidence type="ECO:0000313" key="3">
    <source>
        <dbReference type="Proteomes" id="UP000522081"/>
    </source>
</evidence>
<gene>
    <name evidence="2" type="ORF">FHS75_003147</name>
</gene>
<keyword evidence="3" id="KW-1185">Reference proteome</keyword>
<dbReference type="Gene3D" id="3.90.950.20">
    <property type="entry name" value="CinA-like"/>
    <property type="match status" value="1"/>
</dbReference>
<accession>A0A7Y9Y1B4</accession>
<feature type="domain" description="CinA C-terminal" evidence="1">
    <location>
        <begin position="19"/>
        <end position="170"/>
    </location>
</feature>
<evidence type="ECO:0000259" key="1">
    <source>
        <dbReference type="Pfam" id="PF02464"/>
    </source>
</evidence>
<dbReference type="AlphaFoldDB" id="A0A7Y9Y1B4"/>
<dbReference type="EMBL" id="JACBZF010000007">
    <property type="protein sequence ID" value="NYH96796.1"/>
    <property type="molecule type" value="Genomic_DNA"/>
</dbReference>
<sequence length="180" mass="18917">MQRSIAPQVVEKTSPASIETIAERALAIAAQSHLRVATAECCTGGQIASLLTGSAASRSVFDRAFVAFSPQSLGDITGLSPAEIALAGEASDVVAMAMARKVLRNSSADIALAIASAPGPAPFGEGNLHVHIASLDRAGHRLHREFHFRIAAYSEGRDMTARAAVLLLQEAIEASKKRRF</sequence>
<dbReference type="SUPFAM" id="SSF142433">
    <property type="entry name" value="CinA-like"/>
    <property type="match status" value="1"/>
</dbReference>